<dbReference type="InterPro" id="IPR001789">
    <property type="entry name" value="Sig_transdc_resp-reg_receiver"/>
</dbReference>
<feature type="modified residue" description="4-aspartylphosphate" evidence="6">
    <location>
        <position position="61"/>
    </location>
</feature>
<dbReference type="STRING" id="767519.SAMN05216559_1236"/>
<feature type="domain" description="PAC" evidence="11">
    <location>
        <begin position="484"/>
        <end position="536"/>
    </location>
</feature>
<reference evidence="12 13" key="1">
    <citation type="submission" date="2016-10" db="EMBL/GenBank/DDBJ databases">
        <authorList>
            <person name="de Groot N.N."/>
        </authorList>
    </citation>
    <scope>NUCLEOTIDE SEQUENCE [LARGE SCALE GENOMIC DNA]</scope>
    <source>
        <strain evidence="12 13">CGMCC 1.10457</strain>
    </source>
</reference>
<dbReference type="SUPFAM" id="SSF55781">
    <property type="entry name" value="GAF domain-like"/>
    <property type="match status" value="1"/>
</dbReference>
<keyword evidence="4" id="KW-0418">Kinase</keyword>
<dbReference type="Pfam" id="PF13185">
    <property type="entry name" value="GAF_2"/>
    <property type="match status" value="1"/>
</dbReference>
<feature type="region of interest" description="Disordered" evidence="7">
    <location>
        <begin position="658"/>
        <end position="691"/>
    </location>
</feature>
<feature type="domain" description="PAS" evidence="10">
    <location>
        <begin position="412"/>
        <end position="482"/>
    </location>
</feature>
<dbReference type="PANTHER" id="PTHR43711">
    <property type="entry name" value="TWO-COMPONENT HISTIDINE KINASE"/>
    <property type="match status" value="1"/>
</dbReference>
<evidence type="ECO:0000256" key="2">
    <source>
        <dbReference type="ARBA" id="ARBA00012438"/>
    </source>
</evidence>
<dbReference type="PROSITE" id="PS50113">
    <property type="entry name" value="PAC"/>
    <property type="match status" value="1"/>
</dbReference>
<dbReference type="InterPro" id="IPR000700">
    <property type="entry name" value="PAS-assoc_C"/>
</dbReference>
<dbReference type="InterPro" id="IPR001610">
    <property type="entry name" value="PAC"/>
</dbReference>
<feature type="domain" description="Response regulatory" evidence="9">
    <location>
        <begin position="10"/>
        <end position="126"/>
    </location>
</feature>
<name>A0A1I6KPQ7_9EURY</name>
<gene>
    <name evidence="12" type="ORF">SAMN05216559_1236</name>
</gene>
<sequence>MEQSTADRIRVLHVEDDGDFAEMVATCIERENDRLVVETATSAGDGLDRLEDGGVDCIVSDYDMGQRNGIEFLEAVREDHPELPFILFTGKGSEEVASDAISAGVTDYLQKQTGADQYAILANRVVNAVERARAEQAKRRHLDAIEAAQEGISIVAESGEYVYVNQAYADIYGYEPEEMLGESFTITYPDEDIELVQADVIPDLEETGVWSGETTGVRADGTTFVEDHTLAKTKDGELICSVWDKSERKSRERAIEGLHCTVRSFMQATSFADVAETATEAMRDILGLPAAAVYRYDEDEDCLRPTVWTEETEAILGEPPAFPRGEGIAWQVFEDGERQVYDDVSTAEDRLNEDTSMRSEMILPLGDHGVLLVGVDDADAFETTDVPLAQTLAVHATTALDGIASERDLREEREFVDQALNALADVFYVLDTDGMFRRWNDRLAAATGYDDAEIADLELSDLFPQDDTERVRSAIATALSEGHATVEADLVTADGDRVPYEFTGARLTDTSGDVTGVVGMGRDISERTEREQRLERQNERLSEFASIVSHDLRNPLSVARGRMEMIQEECDSEHVDPVVGAHERMETMIDEILTLAREGDAATEPEFVSLADVAADCWHNVETDEASLSVQTDLTIRADRCQLQQLLENLFHNAVEHASASRHESQTSDGTVKYNSTIPPSQAPADPVEHDGEGVTVTVGDADDGFYVADDGQGIPEPDRDGVFEAGRSSVPGGTGLGLRIVEQIADGHGWAVDVHESEGGGARIVLSGVETRA</sequence>
<dbReference type="SMART" id="SM00065">
    <property type="entry name" value="GAF"/>
    <property type="match status" value="1"/>
</dbReference>
<dbReference type="SMART" id="SM00448">
    <property type="entry name" value="REC"/>
    <property type="match status" value="1"/>
</dbReference>
<dbReference type="InterPro" id="IPR013656">
    <property type="entry name" value="PAS_4"/>
</dbReference>
<dbReference type="Pfam" id="PF08448">
    <property type="entry name" value="PAS_4"/>
    <property type="match status" value="1"/>
</dbReference>
<dbReference type="CDD" id="cd00075">
    <property type="entry name" value="HATPase"/>
    <property type="match status" value="1"/>
</dbReference>
<evidence type="ECO:0000259" key="8">
    <source>
        <dbReference type="PROSITE" id="PS50109"/>
    </source>
</evidence>
<dbReference type="InterPro" id="IPR005467">
    <property type="entry name" value="His_kinase_dom"/>
</dbReference>
<dbReference type="SUPFAM" id="SSF52172">
    <property type="entry name" value="CheY-like"/>
    <property type="match status" value="1"/>
</dbReference>
<feature type="compositionally biased region" description="Polar residues" evidence="7">
    <location>
        <begin position="667"/>
        <end position="680"/>
    </location>
</feature>
<dbReference type="EMBL" id="FOZK01000001">
    <property type="protein sequence ID" value="SFR93171.1"/>
    <property type="molecule type" value="Genomic_DNA"/>
</dbReference>
<dbReference type="InterPro" id="IPR035965">
    <property type="entry name" value="PAS-like_dom_sf"/>
</dbReference>
<dbReference type="Gene3D" id="3.40.50.2300">
    <property type="match status" value="1"/>
</dbReference>
<dbReference type="CDD" id="cd00082">
    <property type="entry name" value="HisKA"/>
    <property type="match status" value="1"/>
</dbReference>
<dbReference type="InterPro" id="IPR003594">
    <property type="entry name" value="HATPase_dom"/>
</dbReference>
<dbReference type="Pfam" id="PF13426">
    <property type="entry name" value="PAS_9"/>
    <property type="match status" value="1"/>
</dbReference>
<dbReference type="Pfam" id="PF00072">
    <property type="entry name" value="Response_reg"/>
    <property type="match status" value="1"/>
</dbReference>
<dbReference type="CDD" id="cd00130">
    <property type="entry name" value="PAS"/>
    <property type="match status" value="2"/>
</dbReference>
<keyword evidence="13" id="KW-1185">Reference proteome</keyword>
<dbReference type="InterPro" id="IPR036890">
    <property type="entry name" value="HATPase_C_sf"/>
</dbReference>
<dbReference type="SMART" id="SM00091">
    <property type="entry name" value="PAS"/>
    <property type="match status" value="3"/>
</dbReference>
<dbReference type="PROSITE" id="PS50110">
    <property type="entry name" value="RESPONSE_REGULATORY"/>
    <property type="match status" value="1"/>
</dbReference>
<dbReference type="GO" id="GO:0000155">
    <property type="term" value="F:phosphorelay sensor kinase activity"/>
    <property type="evidence" value="ECO:0007669"/>
    <property type="project" value="InterPro"/>
</dbReference>
<dbReference type="Gene3D" id="3.30.450.40">
    <property type="match status" value="1"/>
</dbReference>
<feature type="domain" description="Histidine kinase" evidence="8">
    <location>
        <begin position="547"/>
        <end position="773"/>
    </location>
</feature>
<evidence type="ECO:0000313" key="12">
    <source>
        <dbReference type="EMBL" id="SFR93171.1"/>
    </source>
</evidence>
<dbReference type="SMART" id="SM00388">
    <property type="entry name" value="HisKA"/>
    <property type="match status" value="1"/>
</dbReference>
<dbReference type="Pfam" id="PF00512">
    <property type="entry name" value="HisKA"/>
    <property type="match status" value="1"/>
</dbReference>
<dbReference type="GO" id="GO:0006355">
    <property type="term" value="P:regulation of DNA-templated transcription"/>
    <property type="evidence" value="ECO:0007669"/>
    <property type="project" value="InterPro"/>
</dbReference>
<dbReference type="PROSITE" id="PS50112">
    <property type="entry name" value="PAS"/>
    <property type="match status" value="2"/>
</dbReference>
<dbReference type="InterPro" id="IPR029016">
    <property type="entry name" value="GAF-like_dom_sf"/>
</dbReference>
<dbReference type="PROSITE" id="PS50109">
    <property type="entry name" value="HIS_KIN"/>
    <property type="match status" value="1"/>
</dbReference>
<dbReference type="InterPro" id="IPR011006">
    <property type="entry name" value="CheY-like_superfamily"/>
</dbReference>
<dbReference type="SUPFAM" id="SSF55874">
    <property type="entry name" value="ATPase domain of HSP90 chaperone/DNA topoisomerase II/histidine kinase"/>
    <property type="match status" value="1"/>
</dbReference>
<dbReference type="OrthoDB" id="8127at2157"/>
<dbReference type="Gene3D" id="1.10.287.130">
    <property type="match status" value="1"/>
</dbReference>
<feature type="domain" description="PAS" evidence="10">
    <location>
        <begin position="137"/>
        <end position="191"/>
    </location>
</feature>
<evidence type="ECO:0000256" key="4">
    <source>
        <dbReference type="ARBA" id="ARBA00022777"/>
    </source>
</evidence>
<keyword evidence="6" id="KW-0597">Phosphoprotein</keyword>
<dbReference type="InterPro" id="IPR003661">
    <property type="entry name" value="HisK_dim/P_dom"/>
</dbReference>
<organism evidence="12 13">
    <name type="scientific">Halomicrobium zhouii</name>
    <dbReference type="NCBI Taxonomy" id="767519"/>
    <lineage>
        <taxon>Archaea</taxon>
        <taxon>Methanobacteriati</taxon>
        <taxon>Methanobacteriota</taxon>
        <taxon>Stenosarchaea group</taxon>
        <taxon>Halobacteria</taxon>
        <taxon>Halobacteriales</taxon>
        <taxon>Haloarculaceae</taxon>
        <taxon>Halomicrobium</taxon>
    </lineage>
</organism>
<dbReference type="InterPro" id="IPR036097">
    <property type="entry name" value="HisK_dim/P_sf"/>
</dbReference>
<dbReference type="InterPro" id="IPR050736">
    <property type="entry name" value="Sensor_HK_Regulatory"/>
</dbReference>
<evidence type="ECO:0000313" key="13">
    <source>
        <dbReference type="Proteomes" id="UP000199062"/>
    </source>
</evidence>
<dbReference type="Proteomes" id="UP000199062">
    <property type="component" value="Unassembled WGS sequence"/>
</dbReference>
<evidence type="ECO:0000259" key="9">
    <source>
        <dbReference type="PROSITE" id="PS50110"/>
    </source>
</evidence>
<dbReference type="SMART" id="SM00086">
    <property type="entry name" value="PAC"/>
    <property type="match status" value="1"/>
</dbReference>
<evidence type="ECO:0000256" key="7">
    <source>
        <dbReference type="SAM" id="MobiDB-lite"/>
    </source>
</evidence>
<dbReference type="EC" id="2.7.13.3" evidence="2"/>
<dbReference type="RefSeq" id="WP_089814875.1">
    <property type="nucleotide sequence ID" value="NZ_FOZK01000001.1"/>
</dbReference>
<dbReference type="SUPFAM" id="SSF55785">
    <property type="entry name" value="PYP-like sensor domain (PAS domain)"/>
    <property type="match status" value="2"/>
</dbReference>
<evidence type="ECO:0000256" key="3">
    <source>
        <dbReference type="ARBA" id="ARBA00022679"/>
    </source>
</evidence>
<evidence type="ECO:0000256" key="6">
    <source>
        <dbReference type="PROSITE-ProRule" id="PRU00169"/>
    </source>
</evidence>
<dbReference type="CDD" id="cd00156">
    <property type="entry name" value="REC"/>
    <property type="match status" value="1"/>
</dbReference>
<dbReference type="Gene3D" id="3.30.565.10">
    <property type="entry name" value="Histidine kinase-like ATPase, C-terminal domain"/>
    <property type="match status" value="1"/>
</dbReference>
<dbReference type="SMART" id="SM00387">
    <property type="entry name" value="HATPase_c"/>
    <property type="match status" value="1"/>
</dbReference>
<dbReference type="InterPro" id="IPR000014">
    <property type="entry name" value="PAS"/>
</dbReference>
<dbReference type="Gene3D" id="3.30.450.20">
    <property type="entry name" value="PAS domain"/>
    <property type="match status" value="2"/>
</dbReference>
<proteinExistence type="predicted"/>
<protein>
    <recommendedName>
        <fullName evidence="2">histidine kinase</fullName>
        <ecNumber evidence="2">2.7.13.3</ecNumber>
    </recommendedName>
</protein>
<keyword evidence="3" id="KW-0808">Transferase</keyword>
<accession>A0A1I6KPQ7</accession>
<dbReference type="AlphaFoldDB" id="A0A1I6KPQ7"/>
<evidence type="ECO:0000259" key="11">
    <source>
        <dbReference type="PROSITE" id="PS50113"/>
    </source>
</evidence>
<evidence type="ECO:0000259" key="10">
    <source>
        <dbReference type="PROSITE" id="PS50112"/>
    </source>
</evidence>
<comment type="catalytic activity">
    <reaction evidence="1">
        <text>ATP + protein L-histidine = ADP + protein N-phospho-L-histidine.</text>
        <dbReference type="EC" id="2.7.13.3"/>
    </reaction>
</comment>
<dbReference type="PANTHER" id="PTHR43711:SF1">
    <property type="entry name" value="HISTIDINE KINASE 1"/>
    <property type="match status" value="1"/>
</dbReference>
<dbReference type="SUPFAM" id="SSF47384">
    <property type="entry name" value="Homodimeric domain of signal transducing histidine kinase"/>
    <property type="match status" value="1"/>
</dbReference>
<keyword evidence="5" id="KW-0902">Two-component regulatory system</keyword>
<evidence type="ECO:0000256" key="5">
    <source>
        <dbReference type="ARBA" id="ARBA00023012"/>
    </source>
</evidence>
<dbReference type="NCBIfam" id="TIGR00229">
    <property type="entry name" value="sensory_box"/>
    <property type="match status" value="2"/>
</dbReference>
<dbReference type="InterPro" id="IPR003018">
    <property type="entry name" value="GAF"/>
</dbReference>
<dbReference type="Pfam" id="PF02518">
    <property type="entry name" value="HATPase_c"/>
    <property type="match status" value="1"/>
</dbReference>
<evidence type="ECO:0000256" key="1">
    <source>
        <dbReference type="ARBA" id="ARBA00000085"/>
    </source>
</evidence>